<proteinExistence type="predicted"/>
<evidence type="ECO:0000313" key="2">
    <source>
        <dbReference type="Proteomes" id="UP000607653"/>
    </source>
</evidence>
<evidence type="ECO:0000313" key="1">
    <source>
        <dbReference type="EMBL" id="DAD24239.1"/>
    </source>
</evidence>
<keyword evidence="2" id="KW-1185">Reference proteome</keyword>
<organism evidence="1 2">
    <name type="scientific">Nelumbo nucifera</name>
    <name type="common">Sacred lotus</name>
    <dbReference type="NCBI Taxonomy" id="4432"/>
    <lineage>
        <taxon>Eukaryota</taxon>
        <taxon>Viridiplantae</taxon>
        <taxon>Streptophyta</taxon>
        <taxon>Embryophyta</taxon>
        <taxon>Tracheophyta</taxon>
        <taxon>Spermatophyta</taxon>
        <taxon>Magnoliopsida</taxon>
        <taxon>Proteales</taxon>
        <taxon>Nelumbonaceae</taxon>
        <taxon>Nelumbo</taxon>
    </lineage>
</organism>
<protein>
    <submittedName>
        <fullName evidence="1">Uncharacterized protein</fullName>
    </submittedName>
</protein>
<dbReference type="EMBL" id="DUZY01000001">
    <property type="protein sequence ID" value="DAD24239.1"/>
    <property type="molecule type" value="Genomic_DNA"/>
</dbReference>
<dbReference type="Proteomes" id="UP000607653">
    <property type="component" value="Unassembled WGS sequence"/>
</dbReference>
<gene>
    <name evidence="1" type="ORF">HUJ06_025702</name>
</gene>
<sequence>MRGAGDTSSKKFGPIGSLKLSQSWPEPIRVTEVEPVLSLGRVIESRSGDFLNHHVTREERLSSTSVQSVRLKWWARPKKPLSGVQVPAPMGIVEDRKEKLENLVVESF</sequence>
<reference evidence="1 2" key="1">
    <citation type="journal article" date="2020" name="Mol. Biol. Evol.">
        <title>Distinct Expression and Methylation Patterns for Genes with Different Fates following a Single Whole-Genome Duplication in Flowering Plants.</title>
        <authorList>
            <person name="Shi T."/>
            <person name="Rahmani R.S."/>
            <person name="Gugger P.F."/>
            <person name="Wang M."/>
            <person name="Li H."/>
            <person name="Zhang Y."/>
            <person name="Li Z."/>
            <person name="Wang Q."/>
            <person name="Van de Peer Y."/>
            <person name="Marchal K."/>
            <person name="Chen J."/>
        </authorList>
    </citation>
    <scope>NUCLEOTIDE SEQUENCE [LARGE SCALE GENOMIC DNA]</scope>
    <source>
        <tissue evidence="1">Leaf</tissue>
    </source>
</reference>
<name>A0A822XYQ9_NELNU</name>
<dbReference type="AlphaFoldDB" id="A0A822XYQ9"/>
<comment type="caution">
    <text evidence="1">The sequence shown here is derived from an EMBL/GenBank/DDBJ whole genome shotgun (WGS) entry which is preliminary data.</text>
</comment>
<accession>A0A822XYQ9</accession>